<keyword evidence="1" id="KW-0812">Transmembrane</keyword>
<sequence>MLWAFPFALSSKKAKRRAIHYIFCSVPPQKDAVSISNVLFFELESFRVANGILFGILPAYSLLITFLKIFRSGSQDVKV</sequence>
<proteinExistence type="predicted"/>
<keyword evidence="1" id="KW-0472">Membrane</keyword>
<gene>
    <name evidence="2" type="ORF">DLK05_10045</name>
</gene>
<dbReference type="Proteomes" id="UP000282985">
    <property type="component" value="Unassembled WGS sequence"/>
</dbReference>
<evidence type="ECO:0000313" key="2">
    <source>
        <dbReference type="EMBL" id="RUT78177.1"/>
    </source>
</evidence>
<name>A0A434AUS1_9BACT</name>
<organism evidence="2 3">
    <name type="scientific">Ancylomarina longa</name>
    <dbReference type="NCBI Taxonomy" id="2487017"/>
    <lineage>
        <taxon>Bacteria</taxon>
        <taxon>Pseudomonadati</taxon>
        <taxon>Bacteroidota</taxon>
        <taxon>Bacteroidia</taxon>
        <taxon>Marinilabiliales</taxon>
        <taxon>Marinifilaceae</taxon>
        <taxon>Ancylomarina</taxon>
    </lineage>
</organism>
<dbReference type="EMBL" id="RJJX01000011">
    <property type="protein sequence ID" value="RUT78177.1"/>
    <property type="molecule type" value="Genomic_DNA"/>
</dbReference>
<dbReference type="AlphaFoldDB" id="A0A434AUS1"/>
<reference evidence="2 3" key="1">
    <citation type="submission" date="2018-11" db="EMBL/GenBank/DDBJ databases">
        <title>Parancylomarina longa gen. nov., sp. nov., isolated from sediments of southern Okinawa.</title>
        <authorList>
            <person name="Fu T."/>
        </authorList>
    </citation>
    <scope>NUCLEOTIDE SEQUENCE [LARGE SCALE GENOMIC DNA]</scope>
    <source>
        <strain evidence="2 3">T3-2 S1-C</strain>
    </source>
</reference>
<evidence type="ECO:0000313" key="3">
    <source>
        <dbReference type="Proteomes" id="UP000282985"/>
    </source>
</evidence>
<protein>
    <submittedName>
        <fullName evidence="2">Uncharacterized protein</fullName>
    </submittedName>
</protein>
<evidence type="ECO:0000256" key="1">
    <source>
        <dbReference type="SAM" id="Phobius"/>
    </source>
</evidence>
<keyword evidence="1" id="KW-1133">Transmembrane helix</keyword>
<comment type="caution">
    <text evidence="2">The sequence shown here is derived from an EMBL/GenBank/DDBJ whole genome shotgun (WGS) entry which is preliminary data.</text>
</comment>
<accession>A0A434AUS1</accession>
<feature type="transmembrane region" description="Helical" evidence="1">
    <location>
        <begin position="48"/>
        <end position="70"/>
    </location>
</feature>
<keyword evidence="3" id="KW-1185">Reference proteome</keyword>